<dbReference type="RefSeq" id="WP_258814663.1">
    <property type="nucleotide sequence ID" value="NZ_JANUGW010000001.1"/>
</dbReference>
<keyword evidence="2" id="KW-1185">Reference proteome</keyword>
<gene>
    <name evidence="1" type="ORF">NX784_00250</name>
</gene>
<comment type="caution">
    <text evidence="1">The sequence shown here is derived from an EMBL/GenBank/DDBJ whole genome shotgun (WGS) entry which is preliminary data.</text>
</comment>
<dbReference type="EMBL" id="JANUGW010000001">
    <property type="protein sequence ID" value="MCS0580012.1"/>
    <property type="molecule type" value="Genomic_DNA"/>
</dbReference>
<sequence length="98" mass="11428">MRVHLNRVRMSLQHCFDIAYRYAKPSAVYGARKMFALTANYRPARVLRLFRGIAAKHHETGPDGSAVNPELLFFSYVKKNIYQAMKSITYNIRRWACC</sequence>
<reference evidence="1 2" key="1">
    <citation type="submission" date="2022-08" db="EMBL/GenBank/DDBJ databases">
        <title>Reclassification of Massilia species as members of the genera Telluria, Duganella, Pseudoduganella, Mokoshia gen. nov. and Zemynaea gen. nov. using orthogonal and non-orthogonal genome-based approaches.</title>
        <authorList>
            <person name="Bowman J.P."/>
        </authorList>
    </citation>
    <scope>NUCLEOTIDE SEQUENCE [LARGE SCALE GENOMIC DNA]</scope>
    <source>
        <strain evidence="1 2">JCM 31316</strain>
    </source>
</reference>
<protein>
    <submittedName>
        <fullName evidence="1">Uncharacterized protein</fullName>
    </submittedName>
</protein>
<evidence type="ECO:0000313" key="1">
    <source>
        <dbReference type="EMBL" id="MCS0580012.1"/>
    </source>
</evidence>
<accession>A0ABT1ZJD4</accession>
<proteinExistence type="predicted"/>
<name>A0ABT1ZJD4_9BURK</name>
<organism evidence="1 2">
    <name type="scientific">Massilia pinisoli</name>
    <dbReference type="NCBI Taxonomy" id="1772194"/>
    <lineage>
        <taxon>Bacteria</taxon>
        <taxon>Pseudomonadati</taxon>
        <taxon>Pseudomonadota</taxon>
        <taxon>Betaproteobacteria</taxon>
        <taxon>Burkholderiales</taxon>
        <taxon>Oxalobacteraceae</taxon>
        <taxon>Telluria group</taxon>
        <taxon>Massilia</taxon>
    </lineage>
</organism>
<dbReference type="Proteomes" id="UP001204151">
    <property type="component" value="Unassembled WGS sequence"/>
</dbReference>
<evidence type="ECO:0000313" key="2">
    <source>
        <dbReference type="Proteomes" id="UP001204151"/>
    </source>
</evidence>